<name>A0A9D4BNC9_DREPO</name>
<reference evidence="1" key="2">
    <citation type="submission" date="2020-11" db="EMBL/GenBank/DDBJ databases">
        <authorList>
            <person name="McCartney M.A."/>
            <person name="Auch B."/>
            <person name="Kono T."/>
            <person name="Mallez S."/>
            <person name="Becker A."/>
            <person name="Gohl D.M."/>
            <person name="Silverstein K.A.T."/>
            <person name="Koren S."/>
            <person name="Bechman K.B."/>
            <person name="Herman A."/>
            <person name="Abrahante J.E."/>
            <person name="Garbe J."/>
        </authorList>
    </citation>
    <scope>NUCLEOTIDE SEQUENCE</scope>
    <source>
        <strain evidence="1">Duluth1</strain>
        <tissue evidence="1">Whole animal</tissue>
    </source>
</reference>
<dbReference type="EMBL" id="JAIWYP010000015">
    <property type="protein sequence ID" value="KAH3699467.1"/>
    <property type="molecule type" value="Genomic_DNA"/>
</dbReference>
<protein>
    <submittedName>
        <fullName evidence="1">Uncharacterized protein</fullName>
    </submittedName>
</protein>
<evidence type="ECO:0000313" key="1">
    <source>
        <dbReference type="EMBL" id="KAH3699467.1"/>
    </source>
</evidence>
<reference evidence="1" key="1">
    <citation type="journal article" date="2019" name="bioRxiv">
        <title>The Genome of the Zebra Mussel, Dreissena polymorpha: A Resource for Invasive Species Research.</title>
        <authorList>
            <person name="McCartney M.A."/>
            <person name="Auch B."/>
            <person name="Kono T."/>
            <person name="Mallez S."/>
            <person name="Zhang Y."/>
            <person name="Obille A."/>
            <person name="Becker A."/>
            <person name="Abrahante J.E."/>
            <person name="Garbe J."/>
            <person name="Badalamenti J.P."/>
            <person name="Herman A."/>
            <person name="Mangelson H."/>
            <person name="Liachko I."/>
            <person name="Sullivan S."/>
            <person name="Sone E.D."/>
            <person name="Koren S."/>
            <person name="Silverstein K.A.T."/>
            <person name="Beckman K.B."/>
            <person name="Gohl D.M."/>
        </authorList>
    </citation>
    <scope>NUCLEOTIDE SEQUENCE</scope>
    <source>
        <strain evidence="1">Duluth1</strain>
        <tissue evidence="1">Whole animal</tissue>
    </source>
</reference>
<dbReference type="AlphaFoldDB" id="A0A9D4BNC9"/>
<proteinExistence type="predicted"/>
<comment type="caution">
    <text evidence="1">The sequence shown here is derived from an EMBL/GenBank/DDBJ whole genome shotgun (WGS) entry which is preliminary data.</text>
</comment>
<evidence type="ECO:0000313" key="2">
    <source>
        <dbReference type="Proteomes" id="UP000828390"/>
    </source>
</evidence>
<keyword evidence="2" id="KW-1185">Reference proteome</keyword>
<accession>A0A9D4BNC9</accession>
<organism evidence="1 2">
    <name type="scientific">Dreissena polymorpha</name>
    <name type="common">Zebra mussel</name>
    <name type="synonym">Mytilus polymorpha</name>
    <dbReference type="NCBI Taxonomy" id="45954"/>
    <lineage>
        <taxon>Eukaryota</taxon>
        <taxon>Metazoa</taxon>
        <taxon>Spiralia</taxon>
        <taxon>Lophotrochozoa</taxon>
        <taxon>Mollusca</taxon>
        <taxon>Bivalvia</taxon>
        <taxon>Autobranchia</taxon>
        <taxon>Heteroconchia</taxon>
        <taxon>Euheterodonta</taxon>
        <taxon>Imparidentia</taxon>
        <taxon>Neoheterodontei</taxon>
        <taxon>Myida</taxon>
        <taxon>Dreissenoidea</taxon>
        <taxon>Dreissenidae</taxon>
        <taxon>Dreissena</taxon>
    </lineage>
</organism>
<gene>
    <name evidence="1" type="ORF">DPMN_074423</name>
</gene>
<sequence length="53" mass="5543">MDCESKKLRISDICTSILNASLNVTVLKAGNNGIGDLGSFDLDGCTVVRASLN</sequence>
<dbReference type="Proteomes" id="UP000828390">
    <property type="component" value="Unassembled WGS sequence"/>
</dbReference>